<evidence type="ECO:0000256" key="3">
    <source>
        <dbReference type="SAM" id="MobiDB-lite"/>
    </source>
</evidence>
<dbReference type="SMART" id="SM01075">
    <property type="entry name" value="CDT1"/>
    <property type="match status" value="1"/>
</dbReference>
<dbReference type="FunCoup" id="A0A6P8Q8U2">
    <property type="interactions" value="1839"/>
</dbReference>
<dbReference type="RefSeq" id="XP_033795927.1">
    <property type="nucleotide sequence ID" value="XM_033940036.1"/>
</dbReference>
<sequence length="617" mass="69899">MAQLRVTDFFARSKRAVSPGAGRKPPAGDPSTPLRSAPSPAPKAPSGRKRARAPSEADAEAETPRQRARGQPREGAAPSARKKLLLLPQFPSSCPKASFQLPSPSFLDKNSKDLVNRRASLSPGVQQEEEAKAHLPPKGQESLAELKLRLQKIHLLPQKTKQPSVAVRNTAAELKVCLKRAQELEIKIREKKAKEKQRSDATNGPQRAEEREKAPAYQRYHTLSQDAAPGLTLPYKYKVLAEMFRSMDTIVGMLFNRSETVTFTKVKQGIQDLMRKPFEERNMGQIKAVYPTAYKFRQEKNIPTFRDDMKKSDYQLTIEPLVEQVENSDGRPQLCVFHLLERRRVFSRNLINVVKEHHKTFLASLNPPMSVPDDILTRWHPRFNVDEVPDIVPAELPQPPQLEKLTTAQDVLNKARSMMPKMEKALANLALRPAEITNAEQKASSPENLKIASPSSALKGVSQSLLERFPHFRLDKDYRNALAFGDYIATLCKKVRAKEAYKMQAMMTRNLQQEARIVMMSRLPEMARILRSVFVAEKKPALTVEVACNRVISSYRSTMTPGEMEKHLRLLAELVPSWLKICVLKKDTYFKLDKAMDLNLILETLAQRMKEEETQNC</sequence>
<evidence type="ECO:0000313" key="5">
    <source>
        <dbReference type="Proteomes" id="UP000515159"/>
    </source>
</evidence>
<dbReference type="GeneID" id="117358621"/>
<dbReference type="Pfam" id="PF08839">
    <property type="entry name" value="CDT1"/>
    <property type="match status" value="1"/>
</dbReference>
<dbReference type="PANTHER" id="PTHR28637:SF1">
    <property type="entry name" value="DNA REPLICATION FACTOR CDT1"/>
    <property type="match status" value="1"/>
</dbReference>
<protein>
    <submittedName>
        <fullName evidence="6">DNA replication factor Cdt1 isoform X1</fullName>
    </submittedName>
</protein>
<dbReference type="KEGG" id="gsh:117358621"/>
<dbReference type="GO" id="GO:0000076">
    <property type="term" value="P:DNA replication checkpoint signaling"/>
    <property type="evidence" value="ECO:0007669"/>
    <property type="project" value="TreeGrafter"/>
</dbReference>
<dbReference type="PANTHER" id="PTHR28637">
    <property type="entry name" value="DNA REPLICATION FACTOR CDT1"/>
    <property type="match status" value="1"/>
</dbReference>
<dbReference type="Proteomes" id="UP000515159">
    <property type="component" value="Chromosome 4"/>
</dbReference>
<dbReference type="InterPro" id="IPR038090">
    <property type="entry name" value="Cdt1_C_WH_dom_sf"/>
</dbReference>
<gene>
    <name evidence="6" type="primary">CDT1</name>
</gene>
<dbReference type="GO" id="GO:0030174">
    <property type="term" value="P:regulation of DNA-templated DNA replication initiation"/>
    <property type="evidence" value="ECO:0007669"/>
    <property type="project" value="InterPro"/>
</dbReference>
<dbReference type="OrthoDB" id="341730at2759"/>
<feature type="domain" description="CDT1 Geminin-binding" evidence="4">
    <location>
        <begin position="233"/>
        <end position="398"/>
    </location>
</feature>
<dbReference type="GO" id="GO:0000278">
    <property type="term" value="P:mitotic cell cycle"/>
    <property type="evidence" value="ECO:0007669"/>
    <property type="project" value="TreeGrafter"/>
</dbReference>
<reference evidence="6" key="1">
    <citation type="submission" date="2025-08" db="UniProtKB">
        <authorList>
            <consortium name="RefSeq"/>
        </authorList>
    </citation>
    <scope>IDENTIFICATION</scope>
</reference>
<comment type="similarity">
    <text evidence="1">Belongs to the Cdt1 family.</text>
</comment>
<feature type="region of interest" description="Disordered" evidence="3">
    <location>
        <begin position="191"/>
        <end position="215"/>
    </location>
</feature>
<name>A0A6P8Q8U2_GEOSA</name>
<dbReference type="Pfam" id="PF16679">
    <property type="entry name" value="CDT1_C"/>
    <property type="match status" value="1"/>
</dbReference>
<dbReference type="CDD" id="cd08767">
    <property type="entry name" value="Cdt1_c"/>
    <property type="match status" value="1"/>
</dbReference>
<evidence type="ECO:0000256" key="1">
    <source>
        <dbReference type="ARBA" id="ARBA00008356"/>
    </source>
</evidence>
<dbReference type="InterPro" id="IPR036390">
    <property type="entry name" value="WH_DNA-bd_sf"/>
</dbReference>
<dbReference type="CTD" id="81620"/>
<dbReference type="InterPro" id="IPR014939">
    <property type="entry name" value="CDT1_Gemini-bd-like"/>
</dbReference>
<dbReference type="Gene3D" id="1.10.10.1420">
    <property type="entry name" value="DNA replication factor Cdt1, C-terminal WH domain"/>
    <property type="match status" value="1"/>
</dbReference>
<evidence type="ECO:0000313" key="6">
    <source>
        <dbReference type="RefSeq" id="XP_033795927.1"/>
    </source>
</evidence>
<proteinExistence type="inferred from homology"/>
<keyword evidence="5" id="KW-1185">Reference proteome</keyword>
<evidence type="ECO:0000256" key="2">
    <source>
        <dbReference type="ARBA" id="ARBA00023306"/>
    </source>
</evidence>
<dbReference type="InterPro" id="IPR032054">
    <property type="entry name" value="Cdt1_C"/>
</dbReference>
<dbReference type="SUPFAM" id="SSF46785">
    <property type="entry name" value="Winged helix' DNA-binding domain"/>
    <property type="match status" value="1"/>
</dbReference>
<dbReference type="CDD" id="cd08674">
    <property type="entry name" value="Cdt1_m"/>
    <property type="match status" value="1"/>
</dbReference>
<accession>A0A6P8Q8U2</accession>
<dbReference type="InterPro" id="IPR045173">
    <property type="entry name" value="Cdt1"/>
</dbReference>
<feature type="region of interest" description="Disordered" evidence="3">
    <location>
        <begin position="1"/>
        <end position="87"/>
    </location>
</feature>
<dbReference type="InParanoid" id="A0A6P8Q8U2"/>
<keyword evidence="2" id="KW-0131">Cell cycle</keyword>
<dbReference type="GO" id="GO:0071163">
    <property type="term" value="P:DNA replication preinitiation complex assembly"/>
    <property type="evidence" value="ECO:0007669"/>
    <property type="project" value="InterPro"/>
</dbReference>
<dbReference type="GO" id="GO:0003677">
    <property type="term" value="F:DNA binding"/>
    <property type="evidence" value="ECO:0007669"/>
    <property type="project" value="InterPro"/>
</dbReference>
<dbReference type="GO" id="GO:0005634">
    <property type="term" value="C:nucleus"/>
    <property type="evidence" value="ECO:0007669"/>
    <property type="project" value="TreeGrafter"/>
</dbReference>
<organism evidence="5 6">
    <name type="scientific">Geotrypetes seraphini</name>
    <name type="common">Gaboon caecilian</name>
    <name type="synonym">Caecilia seraphini</name>
    <dbReference type="NCBI Taxonomy" id="260995"/>
    <lineage>
        <taxon>Eukaryota</taxon>
        <taxon>Metazoa</taxon>
        <taxon>Chordata</taxon>
        <taxon>Craniata</taxon>
        <taxon>Vertebrata</taxon>
        <taxon>Euteleostomi</taxon>
        <taxon>Amphibia</taxon>
        <taxon>Gymnophiona</taxon>
        <taxon>Geotrypetes</taxon>
    </lineage>
</organism>
<evidence type="ECO:0000259" key="4">
    <source>
        <dbReference type="SMART" id="SM01075"/>
    </source>
</evidence>
<dbReference type="AlphaFoldDB" id="A0A6P8Q8U2"/>
<dbReference type="GO" id="GO:0070182">
    <property type="term" value="F:DNA polymerase binding"/>
    <property type="evidence" value="ECO:0007669"/>
    <property type="project" value="TreeGrafter"/>
</dbReference>